<evidence type="ECO:0008006" key="5">
    <source>
        <dbReference type="Google" id="ProtNLM"/>
    </source>
</evidence>
<feature type="chain" id="PRO_5019864287" description="PEGA domain-containing protein" evidence="2">
    <location>
        <begin position="22"/>
        <end position="167"/>
    </location>
</feature>
<gene>
    <name evidence="3" type="ORF">BC742_0293</name>
</gene>
<reference evidence="3 4" key="1">
    <citation type="submission" date="2018-10" db="EMBL/GenBank/DDBJ databases">
        <title>Genomic Encyclopedia of Archaeal and Bacterial Type Strains, Phase II (KMG-II): from individual species to whole genera.</title>
        <authorList>
            <person name="Goeker M."/>
        </authorList>
    </citation>
    <scope>NUCLEOTIDE SEQUENCE [LARGE SCALE GENOMIC DNA]</scope>
    <source>
        <strain evidence="3 4">NSB1</strain>
    </source>
</reference>
<feature type="signal peptide" evidence="2">
    <location>
        <begin position="1"/>
        <end position="21"/>
    </location>
</feature>
<keyword evidence="1" id="KW-0812">Transmembrane</keyword>
<feature type="transmembrane region" description="Helical" evidence="1">
    <location>
        <begin position="119"/>
        <end position="140"/>
    </location>
</feature>
<dbReference type="AlphaFoldDB" id="A0A495WHP2"/>
<protein>
    <recommendedName>
        <fullName evidence="5">PEGA domain-containing protein</fullName>
    </recommendedName>
</protein>
<name>A0A495WHP2_9BACT</name>
<dbReference type="Proteomes" id="UP000269493">
    <property type="component" value="Unassembled WGS sequence"/>
</dbReference>
<keyword evidence="2" id="KW-0732">Signal</keyword>
<keyword evidence="1" id="KW-0472">Membrane</keyword>
<keyword evidence="4" id="KW-1185">Reference proteome</keyword>
<evidence type="ECO:0000256" key="1">
    <source>
        <dbReference type="SAM" id="Phobius"/>
    </source>
</evidence>
<accession>A0A495WHP2</accession>
<evidence type="ECO:0000313" key="3">
    <source>
        <dbReference type="EMBL" id="RKT61251.1"/>
    </source>
</evidence>
<comment type="caution">
    <text evidence="3">The sequence shown here is derived from an EMBL/GenBank/DDBJ whole genome shotgun (WGS) entry which is preliminary data.</text>
</comment>
<keyword evidence="1" id="KW-1133">Transmembrane helix</keyword>
<proteinExistence type="predicted"/>
<sequence length="167" mass="17872">MIKKILSIVLVFSMLNLNFLAATPLERGTMFIVRLLSTVKSNSKETISAIVDNDVKGKNGEILIKRGTPVQTSIKQEKARGCGRGGFVELKYISTTSVDGQTILLNGSSSETGKNKKGLAIGLGVGLNFTFLPIIGLAFLSIKGESATIEAGTISNVFVMNDYNIEN</sequence>
<evidence type="ECO:0000256" key="2">
    <source>
        <dbReference type="SAM" id="SignalP"/>
    </source>
</evidence>
<dbReference type="OrthoDB" id="9993134at2"/>
<dbReference type="GeneID" id="92927448"/>
<dbReference type="RefSeq" id="WP_147404855.1">
    <property type="nucleotide sequence ID" value="NZ_KI440778.1"/>
</dbReference>
<evidence type="ECO:0000313" key="4">
    <source>
        <dbReference type="Proteomes" id="UP000269493"/>
    </source>
</evidence>
<dbReference type="EMBL" id="RBXN01000001">
    <property type="protein sequence ID" value="RKT61251.1"/>
    <property type="molecule type" value="Genomic_DNA"/>
</dbReference>
<organism evidence="3 4">
    <name type="scientific">Coprobacter fastidiosus NSB1 = JCM 33896</name>
    <dbReference type="NCBI Taxonomy" id="1349822"/>
    <lineage>
        <taxon>Bacteria</taxon>
        <taxon>Pseudomonadati</taxon>
        <taxon>Bacteroidota</taxon>
        <taxon>Bacteroidia</taxon>
        <taxon>Bacteroidales</taxon>
        <taxon>Barnesiellaceae</taxon>
        <taxon>Coprobacter</taxon>
    </lineage>
</organism>